<dbReference type="GO" id="GO:0046688">
    <property type="term" value="P:response to copper ion"/>
    <property type="evidence" value="ECO:0007669"/>
    <property type="project" value="InterPro"/>
</dbReference>
<evidence type="ECO:0000259" key="7">
    <source>
        <dbReference type="Pfam" id="PF04234"/>
    </source>
</evidence>
<evidence type="ECO:0000313" key="8">
    <source>
        <dbReference type="EMBL" id="RAW09205.1"/>
    </source>
</evidence>
<name>A0A329Q9X7_9ACTN</name>
<reference evidence="8 9" key="1">
    <citation type="submission" date="2018-06" db="EMBL/GenBank/DDBJ databases">
        <title>Phytoactinopolyspora halophila sp. nov., a novel halophilic actinomycete isolated from a saline soil in China.</title>
        <authorList>
            <person name="Tang S.-K."/>
        </authorList>
    </citation>
    <scope>NUCLEOTIDE SEQUENCE [LARGE SCALE GENOMIC DNA]</scope>
    <source>
        <strain evidence="8 9">YIM 96934</strain>
    </source>
</reference>
<dbReference type="Gene3D" id="2.60.40.1220">
    <property type="match status" value="1"/>
</dbReference>
<proteinExistence type="predicted"/>
<protein>
    <submittedName>
        <fullName evidence="8">Copper resistance protein CopC</fullName>
    </submittedName>
</protein>
<dbReference type="GO" id="GO:0006825">
    <property type="term" value="P:copper ion transport"/>
    <property type="evidence" value="ECO:0007669"/>
    <property type="project" value="InterPro"/>
</dbReference>
<dbReference type="SUPFAM" id="SSF81296">
    <property type="entry name" value="E set domains"/>
    <property type="match status" value="1"/>
</dbReference>
<dbReference type="GO" id="GO:0005507">
    <property type="term" value="F:copper ion binding"/>
    <property type="evidence" value="ECO:0007669"/>
    <property type="project" value="InterPro"/>
</dbReference>
<keyword evidence="6" id="KW-0812">Transmembrane</keyword>
<dbReference type="PANTHER" id="PTHR34820:SF4">
    <property type="entry name" value="INNER MEMBRANE PROTEIN YEBZ"/>
    <property type="match status" value="1"/>
</dbReference>
<dbReference type="OrthoDB" id="5242236at2"/>
<dbReference type="GO" id="GO:0042597">
    <property type="term" value="C:periplasmic space"/>
    <property type="evidence" value="ECO:0007669"/>
    <property type="project" value="InterPro"/>
</dbReference>
<evidence type="ECO:0000256" key="2">
    <source>
        <dbReference type="ARBA" id="ARBA00022723"/>
    </source>
</evidence>
<gene>
    <name evidence="8" type="ORF">DPM12_22395</name>
</gene>
<keyword evidence="4" id="KW-0186">Copper</keyword>
<feature type="transmembrane region" description="Helical" evidence="6">
    <location>
        <begin position="163"/>
        <end position="181"/>
    </location>
</feature>
<accession>A0A329Q9X7</accession>
<dbReference type="InterPro" id="IPR014755">
    <property type="entry name" value="Cu-Rt/internalin_Ig-like"/>
</dbReference>
<sequence>MTTSPEEPPRGRPLLGAVTALGTAIALAVATAPPAMAHNVLIETAPVEGTTLETQPETVELVFDDYVQDQDDFTQVAVLDGNENAYQVGEPRVEDNTVTQDVEDLPDGDYTVSYRVVSADGHPVDGTFDFTMNTGLAPEDTNEPAQAGEDSGEGTNDGVNGTVLGGLVLFVALALLALLTARNRRRLKDTTNQHAGDSDDDPAR</sequence>
<dbReference type="GO" id="GO:0030313">
    <property type="term" value="C:cell envelope"/>
    <property type="evidence" value="ECO:0007669"/>
    <property type="project" value="UniProtKB-SubCell"/>
</dbReference>
<feature type="domain" description="CopC" evidence="7">
    <location>
        <begin position="38"/>
        <end position="131"/>
    </location>
</feature>
<comment type="caution">
    <text evidence="8">The sequence shown here is derived from an EMBL/GenBank/DDBJ whole genome shotgun (WGS) entry which is preliminary data.</text>
</comment>
<keyword evidence="9" id="KW-1185">Reference proteome</keyword>
<evidence type="ECO:0000256" key="6">
    <source>
        <dbReference type="SAM" id="Phobius"/>
    </source>
</evidence>
<evidence type="ECO:0000313" key="9">
    <source>
        <dbReference type="Proteomes" id="UP000250462"/>
    </source>
</evidence>
<keyword evidence="2" id="KW-0479">Metal-binding</keyword>
<dbReference type="AlphaFoldDB" id="A0A329Q9X7"/>
<comment type="subcellular location">
    <subcellularLocation>
        <location evidence="1">Cell envelope</location>
    </subcellularLocation>
</comment>
<dbReference type="GO" id="GO:0005886">
    <property type="term" value="C:plasma membrane"/>
    <property type="evidence" value="ECO:0007669"/>
    <property type="project" value="TreeGrafter"/>
</dbReference>
<dbReference type="Proteomes" id="UP000250462">
    <property type="component" value="Unassembled WGS sequence"/>
</dbReference>
<dbReference type="Pfam" id="PF04234">
    <property type="entry name" value="CopC"/>
    <property type="match status" value="1"/>
</dbReference>
<dbReference type="PROSITE" id="PS51318">
    <property type="entry name" value="TAT"/>
    <property type="match status" value="1"/>
</dbReference>
<dbReference type="InterPro" id="IPR032694">
    <property type="entry name" value="CopC/D"/>
</dbReference>
<dbReference type="PANTHER" id="PTHR34820">
    <property type="entry name" value="INNER MEMBRANE PROTEIN YEBZ"/>
    <property type="match status" value="1"/>
</dbReference>
<evidence type="ECO:0000256" key="5">
    <source>
        <dbReference type="SAM" id="MobiDB-lite"/>
    </source>
</evidence>
<dbReference type="RefSeq" id="WP_112260573.1">
    <property type="nucleotide sequence ID" value="NZ_QMIG01000051.1"/>
</dbReference>
<evidence type="ECO:0000256" key="4">
    <source>
        <dbReference type="ARBA" id="ARBA00023008"/>
    </source>
</evidence>
<organism evidence="8 9">
    <name type="scientific">Phytoactinopolyspora halophila</name>
    <dbReference type="NCBI Taxonomy" id="1981511"/>
    <lineage>
        <taxon>Bacteria</taxon>
        <taxon>Bacillati</taxon>
        <taxon>Actinomycetota</taxon>
        <taxon>Actinomycetes</taxon>
        <taxon>Jiangellales</taxon>
        <taxon>Jiangellaceae</taxon>
        <taxon>Phytoactinopolyspora</taxon>
    </lineage>
</organism>
<feature type="region of interest" description="Disordered" evidence="5">
    <location>
        <begin position="135"/>
        <end position="158"/>
    </location>
</feature>
<dbReference type="EMBL" id="QMIG01000051">
    <property type="protein sequence ID" value="RAW09205.1"/>
    <property type="molecule type" value="Genomic_DNA"/>
</dbReference>
<keyword evidence="6" id="KW-1133">Transmembrane helix</keyword>
<dbReference type="InterPro" id="IPR006311">
    <property type="entry name" value="TAT_signal"/>
</dbReference>
<evidence type="ECO:0000256" key="1">
    <source>
        <dbReference type="ARBA" id="ARBA00004196"/>
    </source>
</evidence>
<dbReference type="InterPro" id="IPR014756">
    <property type="entry name" value="Ig_E-set"/>
</dbReference>
<keyword evidence="6" id="KW-0472">Membrane</keyword>
<dbReference type="InterPro" id="IPR007348">
    <property type="entry name" value="CopC_dom"/>
</dbReference>
<keyword evidence="3" id="KW-0732">Signal</keyword>
<evidence type="ECO:0000256" key="3">
    <source>
        <dbReference type="ARBA" id="ARBA00022729"/>
    </source>
</evidence>